<dbReference type="InterPro" id="IPR003805">
    <property type="entry name" value="CobS"/>
</dbReference>
<keyword evidence="10 19" id="KW-0812">Transmembrane</keyword>
<sequence length="248" mass="27288">MRDIYLGFKFAFSYFSILPAGFKPGDDLSSKKVLGTMLFFFPLVGFVLSLLSLGLYQILLPLAWFGAVISALAYMVFYGFIHTEAVIDVADALYASHSNKDAYRIIKEPTVGAMGVLWGILFVLLKVSGTVFFLMHNLFTEFVSIAIISRMSLLLLFYTQTFRSSFLTQLKAAFSSAYFWGALVCFTLFGSLIGGIHFLVLLPAGLLLAYLTVAGIRKKLGFVNGDVLGTVLESVEIVLFTAGGLLWL</sequence>
<gene>
    <name evidence="20" type="ORF">MNB_SV-10-346</name>
</gene>
<evidence type="ECO:0000256" key="7">
    <source>
        <dbReference type="ARBA" id="ARBA00022475"/>
    </source>
</evidence>
<feature type="transmembrane region" description="Helical" evidence="19">
    <location>
        <begin position="139"/>
        <end position="158"/>
    </location>
</feature>
<dbReference type="GO" id="GO:0051073">
    <property type="term" value="F:adenosylcobinamide-GDP ribazoletransferase activity"/>
    <property type="evidence" value="ECO:0007669"/>
    <property type="project" value="UniProtKB-EC"/>
</dbReference>
<dbReference type="EC" id="2.7.8.26" evidence="5"/>
<evidence type="ECO:0000256" key="3">
    <source>
        <dbReference type="ARBA" id="ARBA00004663"/>
    </source>
</evidence>
<dbReference type="GO" id="GO:0008818">
    <property type="term" value="F:cobalamin 5'-phosphate synthase activity"/>
    <property type="evidence" value="ECO:0007669"/>
    <property type="project" value="InterPro"/>
</dbReference>
<organism evidence="20">
    <name type="scientific">hydrothermal vent metagenome</name>
    <dbReference type="NCBI Taxonomy" id="652676"/>
    <lineage>
        <taxon>unclassified sequences</taxon>
        <taxon>metagenomes</taxon>
        <taxon>ecological metagenomes</taxon>
    </lineage>
</organism>
<keyword evidence="9" id="KW-0808">Transferase</keyword>
<comment type="catalytic activity">
    <reaction evidence="18">
        <text>alpha-ribazole 5'-phosphate + adenosylcob(III)inamide-GDP = adenosylcob(III)alamin 5'-phosphate + GMP + H(+)</text>
        <dbReference type="Rhea" id="RHEA:23560"/>
        <dbReference type="ChEBI" id="CHEBI:15378"/>
        <dbReference type="ChEBI" id="CHEBI:57918"/>
        <dbReference type="ChEBI" id="CHEBI:58115"/>
        <dbReference type="ChEBI" id="CHEBI:60487"/>
        <dbReference type="ChEBI" id="CHEBI:60493"/>
        <dbReference type="EC" id="2.7.8.26"/>
    </reaction>
</comment>
<evidence type="ECO:0000256" key="6">
    <source>
        <dbReference type="ARBA" id="ARBA00015850"/>
    </source>
</evidence>
<dbReference type="UniPathway" id="UPA00148">
    <property type="reaction ID" value="UER00238"/>
</dbReference>
<keyword evidence="7" id="KW-1003">Cell membrane</keyword>
<feature type="transmembrane region" description="Helical" evidence="19">
    <location>
        <begin position="110"/>
        <end position="133"/>
    </location>
</feature>
<evidence type="ECO:0000256" key="17">
    <source>
        <dbReference type="ARBA" id="ARBA00048623"/>
    </source>
</evidence>
<evidence type="ECO:0000256" key="10">
    <source>
        <dbReference type="ARBA" id="ARBA00022692"/>
    </source>
</evidence>
<dbReference type="GO" id="GO:0009236">
    <property type="term" value="P:cobalamin biosynthetic process"/>
    <property type="evidence" value="ECO:0007669"/>
    <property type="project" value="UniProtKB-UniPathway"/>
</dbReference>
<dbReference type="AlphaFoldDB" id="A0A1W1CSX9"/>
<feature type="transmembrane region" description="Helical" evidence="19">
    <location>
        <begin position="170"/>
        <end position="189"/>
    </location>
</feature>
<comment type="catalytic activity">
    <reaction evidence="17">
        <text>alpha-ribazole + adenosylcob(III)inamide-GDP = adenosylcob(III)alamin + GMP + H(+)</text>
        <dbReference type="Rhea" id="RHEA:16049"/>
        <dbReference type="ChEBI" id="CHEBI:10329"/>
        <dbReference type="ChEBI" id="CHEBI:15378"/>
        <dbReference type="ChEBI" id="CHEBI:18408"/>
        <dbReference type="ChEBI" id="CHEBI:58115"/>
        <dbReference type="ChEBI" id="CHEBI:60487"/>
        <dbReference type="EC" id="2.7.8.26"/>
    </reaction>
</comment>
<feature type="transmembrane region" description="Helical" evidence="19">
    <location>
        <begin position="6"/>
        <end position="22"/>
    </location>
</feature>
<evidence type="ECO:0000256" key="2">
    <source>
        <dbReference type="ARBA" id="ARBA00004651"/>
    </source>
</evidence>
<evidence type="ECO:0000256" key="18">
    <source>
        <dbReference type="ARBA" id="ARBA00049504"/>
    </source>
</evidence>
<dbReference type="EMBL" id="FPHL01000056">
    <property type="protein sequence ID" value="SFV68978.1"/>
    <property type="molecule type" value="Genomic_DNA"/>
</dbReference>
<comment type="pathway">
    <text evidence="3">Cofactor biosynthesis; adenosylcobalamin biosynthesis; adenosylcobalamin from cob(II)yrinate a,c-diamide: step 7/7.</text>
</comment>
<comment type="function">
    <text evidence="14">Joins adenosylcobinamide-GDP and alpha-ribazole to generate adenosylcobalamin (Ado-cobalamin). Also synthesizes adenosylcobalamin 5'-phosphate from adenosylcobinamide-GDP and alpha-ribazole 5'-phosphate.</text>
</comment>
<keyword evidence="11" id="KW-0460">Magnesium</keyword>
<evidence type="ECO:0000256" key="13">
    <source>
        <dbReference type="ARBA" id="ARBA00023136"/>
    </source>
</evidence>
<comment type="subcellular location">
    <subcellularLocation>
        <location evidence="2">Cell membrane</location>
        <topology evidence="2">Multi-pass membrane protein</topology>
    </subcellularLocation>
</comment>
<keyword evidence="13 19" id="KW-0472">Membrane</keyword>
<comment type="similarity">
    <text evidence="4">Belongs to the CobS family.</text>
</comment>
<evidence type="ECO:0000256" key="11">
    <source>
        <dbReference type="ARBA" id="ARBA00022842"/>
    </source>
</evidence>
<evidence type="ECO:0000256" key="14">
    <source>
        <dbReference type="ARBA" id="ARBA00025228"/>
    </source>
</evidence>
<name>A0A1W1CSX9_9ZZZZ</name>
<reference evidence="20" key="1">
    <citation type="submission" date="2016-10" db="EMBL/GenBank/DDBJ databases">
        <authorList>
            <person name="de Groot N.N."/>
        </authorList>
    </citation>
    <scope>NUCLEOTIDE SEQUENCE</scope>
</reference>
<dbReference type="GO" id="GO:0005886">
    <property type="term" value="C:plasma membrane"/>
    <property type="evidence" value="ECO:0007669"/>
    <property type="project" value="UniProtKB-SubCell"/>
</dbReference>
<feature type="transmembrane region" description="Helical" evidence="19">
    <location>
        <begin position="62"/>
        <end position="81"/>
    </location>
</feature>
<evidence type="ECO:0000256" key="8">
    <source>
        <dbReference type="ARBA" id="ARBA00022573"/>
    </source>
</evidence>
<proteinExistence type="inferred from homology"/>
<dbReference type="HAMAP" id="MF_00719">
    <property type="entry name" value="CobS"/>
    <property type="match status" value="1"/>
</dbReference>
<evidence type="ECO:0000256" key="5">
    <source>
        <dbReference type="ARBA" id="ARBA00013200"/>
    </source>
</evidence>
<evidence type="ECO:0000256" key="9">
    <source>
        <dbReference type="ARBA" id="ARBA00022679"/>
    </source>
</evidence>
<accession>A0A1W1CSX9</accession>
<keyword evidence="12 19" id="KW-1133">Transmembrane helix</keyword>
<feature type="transmembrane region" description="Helical" evidence="19">
    <location>
        <begin position="34"/>
        <end position="56"/>
    </location>
</feature>
<dbReference type="Pfam" id="PF02654">
    <property type="entry name" value="CobS"/>
    <property type="match status" value="1"/>
</dbReference>
<keyword evidence="8" id="KW-0169">Cobalamin biosynthesis</keyword>
<evidence type="ECO:0000256" key="15">
    <source>
        <dbReference type="ARBA" id="ARBA00032605"/>
    </source>
</evidence>
<dbReference type="PANTHER" id="PTHR34148:SF1">
    <property type="entry name" value="ADENOSYLCOBINAMIDE-GDP RIBAZOLETRANSFERASE"/>
    <property type="match status" value="1"/>
</dbReference>
<evidence type="ECO:0000256" key="12">
    <source>
        <dbReference type="ARBA" id="ARBA00022989"/>
    </source>
</evidence>
<dbReference type="PANTHER" id="PTHR34148">
    <property type="entry name" value="ADENOSYLCOBINAMIDE-GDP RIBAZOLETRANSFERASE"/>
    <property type="match status" value="1"/>
</dbReference>
<evidence type="ECO:0000256" key="4">
    <source>
        <dbReference type="ARBA" id="ARBA00010561"/>
    </source>
</evidence>
<protein>
    <recommendedName>
        <fullName evidence="6">Adenosylcobinamide-GDP ribazoletransferase</fullName>
        <ecNumber evidence="5">2.7.8.26</ecNumber>
    </recommendedName>
    <alternativeName>
        <fullName evidence="16">Cobalamin synthase</fullName>
    </alternativeName>
    <alternativeName>
        <fullName evidence="15">Cobalamin-5'-phosphate synthase</fullName>
    </alternativeName>
</protein>
<evidence type="ECO:0000256" key="19">
    <source>
        <dbReference type="SAM" id="Phobius"/>
    </source>
</evidence>
<evidence type="ECO:0000256" key="16">
    <source>
        <dbReference type="ARBA" id="ARBA00032853"/>
    </source>
</evidence>
<evidence type="ECO:0000313" key="20">
    <source>
        <dbReference type="EMBL" id="SFV68978.1"/>
    </source>
</evidence>
<comment type="cofactor">
    <cofactor evidence="1">
        <name>Mg(2+)</name>
        <dbReference type="ChEBI" id="CHEBI:18420"/>
    </cofactor>
</comment>
<evidence type="ECO:0000256" key="1">
    <source>
        <dbReference type="ARBA" id="ARBA00001946"/>
    </source>
</evidence>